<dbReference type="InterPro" id="IPR050344">
    <property type="entry name" value="Peptidase_M1_aminopeptidases"/>
</dbReference>
<dbReference type="PANTHER" id="PTHR11533:SF156">
    <property type="entry name" value="ENDOPLASMIC RETICULUM AMINOPEPTIDASE 1"/>
    <property type="match status" value="1"/>
</dbReference>
<dbReference type="Proteomes" id="UP000001038">
    <property type="component" value="Chromosome 9"/>
</dbReference>
<dbReference type="Pfam" id="PF11838">
    <property type="entry name" value="ERAP1_C"/>
    <property type="match status" value="1"/>
</dbReference>
<dbReference type="PANTHER" id="PTHR11533">
    <property type="entry name" value="PROTEASE M1 ZINC METALLOPROTEASE"/>
    <property type="match status" value="1"/>
</dbReference>
<dbReference type="Gene3D" id="1.25.50.20">
    <property type="match status" value="1"/>
</dbReference>
<reference evidence="3 4" key="1">
    <citation type="journal article" date="2007" name="Nature">
        <title>The medaka draft genome and insights into vertebrate genome evolution.</title>
        <authorList>
            <person name="Kasahara M."/>
            <person name="Naruse K."/>
            <person name="Sasaki S."/>
            <person name="Nakatani Y."/>
            <person name="Qu W."/>
            <person name="Ahsan B."/>
            <person name="Yamada T."/>
            <person name="Nagayasu Y."/>
            <person name="Doi K."/>
            <person name="Kasai Y."/>
            <person name="Jindo T."/>
            <person name="Kobayashi D."/>
            <person name="Shimada A."/>
            <person name="Toyoda A."/>
            <person name="Kuroki Y."/>
            <person name="Fujiyama A."/>
            <person name="Sasaki T."/>
            <person name="Shimizu A."/>
            <person name="Asakawa S."/>
            <person name="Shimizu N."/>
            <person name="Hashimoto S."/>
            <person name="Yang J."/>
            <person name="Lee Y."/>
            <person name="Matsushima K."/>
            <person name="Sugano S."/>
            <person name="Sakaizumi M."/>
            <person name="Narita T."/>
            <person name="Ohishi K."/>
            <person name="Haga S."/>
            <person name="Ohta F."/>
            <person name="Nomoto H."/>
            <person name="Nogata K."/>
            <person name="Morishita T."/>
            <person name="Endo T."/>
            <person name="Shin-I T."/>
            <person name="Takeda H."/>
            <person name="Morishita S."/>
            <person name="Kohara Y."/>
        </authorList>
    </citation>
    <scope>NUCLEOTIDE SEQUENCE [LARGE SCALE GENOMIC DNA]</scope>
    <source>
        <strain evidence="3 4">Hd-rR</strain>
    </source>
</reference>
<reference evidence="3" key="2">
    <citation type="submission" date="2025-08" db="UniProtKB">
        <authorList>
            <consortium name="Ensembl"/>
        </authorList>
    </citation>
    <scope>IDENTIFICATION</scope>
    <source>
        <strain evidence="3">Hd-rR</strain>
    </source>
</reference>
<keyword evidence="4" id="KW-1185">Reference proteome</keyword>
<evidence type="ECO:0000313" key="3">
    <source>
        <dbReference type="Ensembl" id="ENSORLP00000030691.1"/>
    </source>
</evidence>
<comment type="similarity">
    <text evidence="1">Belongs to the peptidase M1 family.</text>
</comment>
<evidence type="ECO:0000259" key="2">
    <source>
        <dbReference type="Pfam" id="PF11838"/>
    </source>
</evidence>
<dbReference type="FunFam" id="1.25.50.20:FF:000003">
    <property type="entry name" value="Leucyl-cystinyl aminopeptidase"/>
    <property type="match status" value="1"/>
</dbReference>
<protein>
    <recommendedName>
        <fullName evidence="2">ERAP1-like C-terminal domain-containing protein</fullName>
    </recommendedName>
</protein>
<accession>A0A3B3HGA4</accession>
<feature type="domain" description="ERAP1-like C-terminal" evidence="2">
    <location>
        <begin position="83"/>
        <end position="334"/>
    </location>
</feature>
<dbReference type="AlphaFoldDB" id="A0A3B3HGA4"/>
<dbReference type="Ensembl" id="ENSORLT00000033193.1">
    <property type="protein sequence ID" value="ENSORLP00000030691.1"/>
    <property type="gene ID" value="ENSORLG00000023116.1"/>
</dbReference>
<organism evidence="3 4">
    <name type="scientific">Oryzias latipes</name>
    <name type="common">Japanese rice fish</name>
    <name type="synonym">Japanese killifish</name>
    <dbReference type="NCBI Taxonomy" id="8090"/>
    <lineage>
        <taxon>Eukaryota</taxon>
        <taxon>Metazoa</taxon>
        <taxon>Chordata</taxon>
        <taxon>Craniata</taxon>
        <taxon>Vertebrata</taxon>
        <taxon>Euteleostomi</taxon>
        <taxon>Actinopterygii</taxon>
        <taxon>Neopterygii</taxon>
        <taxon>Teleostei</taxon>
        <taxon>Neoteleostei</taxon>
        <taxon>Acanthomorphata</taxon>
        <taxon>Ovalentaria</taxon>
        <taxon>Atherinomorphae</taxon>
        <taxon>Beloniformes</taxon>
        <taxon>Adrianichthyidae</taxon>
        <taxon>Oryziinae</taxon>
        <taxon>Oryzias</taxon>
    </lineage>
</organism>
<reference evidence="3" key="3">
    <citation type="submission" date="2025-09" db="UniProtKB">
        <authorList>
            <consortium name="Ensembl"/>
        </authorList>
    </citation>
    <scope>IDENTIFICATION</scope>
    <source>
        <strain evidence="3">Hd-rR</strain>
    </source>
</reference>
<dbReference type="Gene3D" id="2.60.40.1910">
    <property type="match status" value="1"/>
</dbReference>
<proteinExistence type="inferred from homology"/>
<sequence>MGVLYPYQEGGPVLFILCRQTAESCLQLLVRSLRLINLCVGRFLWQIPLTYMTSTSCSICELPPSPYVSSLSDVLYLPEEVDWVKFNVNMSGYYMVHYGGGGWNSIISLLHHNHTALSGNDRASLIHNVFQLVRSVRLDTALELSLYLSRETEIMAVWQGFGELVPLYKLMEKRDIFIVDLFRGLIDQQEWNDSGSVSQRVLRSYLLLFACVRNYSPCVTKATQLFNQWRDSDGTMRSEVTAVCKTIPSLGWDFLYEKYRTSLQMSVKSYWTEAKPLLLCRMMEQSLNGEVMKTQDLPDVIVSVARNPHGFKLAWDFLRTHWHTLIQKSKSEKIKIFLIIFYQMPKLCSQTECHVLD</sequence>
<dbReference type="Bgee" id="ENSORLG00000023116">
    <property type="expression patterns" value="Expressed in pharyngeal gill and 1 other cell type or tissue"/>
</dbReference>
<dbReference type="InterPro" id="IPR024571">
    <property type="entry name" value="ERAP1-like_C_dom"/>
</dbReference>
<evidence type="ECO:0000256" key="1">
    <source>
        <dbReference type="ARBA" id="ARBA00010136"/>
    </source>
</evidence>
<dbReference type="GeneTree" id="ENSGT00940000159086"/>
<name>A0A3B3HGA4_ORYLA</name>
<evidence type="ECO:0000313" key="4">
    <source>
        <dbReference type="Proteomes" id="UP000001038"/>
    </source>
</evidence>